<dbReference type="InterPro" id="IPR036895">
    <property type="entry name" value="Uracil-DNA_glycosylase-like_sf"/>
</dbReference>
<keyword evidence="6" id="KW-0411">Iron-sulfur</keyword>
<organism evidence="9 10">
    <name type="scientific">Campylobacter anatolicus</name>
    <dbReference type="NCBI Taxonomy" id="2829105"/>
    <lineage>
        <taxon>Bacteria</taxon>
        <taxon>Pseudomonadati</taxon>
        <taxon>Campylobacterota</taxon>
        <taxon>Epsilonproteobacteria</taxon>
        <taxon>Campylobacterales</taxon>
        <taxon>Campylobacteraceae</taxon>
        <taxon>Campylobacter</taxon>
    </lineage>
</organism>
<dbReference type="InterPro" id="IPR051536">
    <property type="entry name" value="UDG_Type-4/5"/>
</dbReference>
<dbReference type="PANTHER" id="PTHR33693:SF1">
    <property type="entry name" value="TYPE-4 URACIL-DNA GLYCOSYLASE"/>
    <property type="match status" value="1"/>
</dbReference>
<evidence type="ECO:0000256" key="3">
    <source>
        <dbReference type="ARBA" id="ARBA00022763"/>
    </source>
</evidence>
<dbReference type="Gene3D" id="3.40.470.10">
    <property type="entry name" value="Uracil-DNA glycosylase-like domain"/>
    <property type="match status" value="1"/>
</dbReference>
<evidence type="ECO:0000313" key="10">
    <source>
        <dbReference type="Proteomes" id="UP000682951"/>
    </source>
</evidence>
<keyword evidence="3" id="KW-0227">DNA damage</keyword>
<protein>
    <submittedName>
        <fullName evidence="9">Uracil-DNA glycosylase</fullName>
    </submittedName>
</protein>
<dbReference type="PANTHER" id="PTHR33693">
    <property type="entry name" value="TYPE-5 URACIL-DNA GLYCOSYLASE"/>
    <property type="match status" value="1"/>
</dbReference>
<reference evidence="9 10" key="1">
    <citation type="submission" date="2021-04" db="EMBL/GenBank/DDBJ databases">
        <title>Molecular and phenotypic characterization and identification of bacterial isolates recovered from the Anatolian ground squirrels (Spermophilus xanthoprymnus) and which have the potential to form a new species in the Campylobacter genus.</title>
        <authorList>
            <person name="Aydin F."/>
            <person name="Abay S."/>
            <person name="Kayman T."/>
            <person name="Karakaya E."/>
            <person name="Mustak H.K."/>
            <person name="Mustak I.B."/>
            <person name="Bilgin N."/>
            <person name="Duzler A."/>
            <person name="Sahin O."/>
            <person name="Guran O."/>
            <person name="Saticioglu I.B."/>
        </authorList>
    </citation>
    <scope>NUCLEOTIDE SEQUENCE [LARGE SCALE GENOMIC DNA]</scope>
    <source>
        <strain evidence="10">faydin-G24</strain>
    </source>
</reference>
<dbReference type="Pfam" id="PF03167">
    <property type="entry name" value="UDG"/>
    <property type="match status" value="1"/>
</dbReference>
<dbReference type="EMBL" id="JAGSSW010000005">
    <property type="protein sequence ID" value="MBR8464151.1"/>
    <property type="molecule type" value="Genomic_DNA"/>
</dbReference>
<evidence type="ECO:0000256" key="2">
    <source>
        <dbReference type="ARBA" id="ARBA00022723"/>
    </source>
</evidence>
<dbReference type="SMART" id="SM00986">
    <property type="entry name" value="UDG"/>
    <property type="match status" value="1"/>
</dbReference>
<keyword evidence="10" id="KW-1185">Reference proteome</keyword>
<evidence type="ECO:0000256" key="6">
    <source>
        <dbReference type="ARBA" id="ARBA00023014"/>
    </source>
</evidence>
<dbReference type="CDD" id="cd10030">
    <property type="entry name" value="UDG-F4_TTUDGA_SPO1dp_like"/>
    <property type="match status" value="1"/>
</dbReference>
<gene>
    <name evidence="9" type="ORF">KDD93_06135</name>
</gene>
<name>A0ABS5HIR1_9BACT</name>
<proteinExistence type="predicted"/>
<keyword evidence="2" id="KW-0479">Metal-binding</keyword>
<accession>A0ABS5HIR1</accession>
<dbReference type="SMART" id="SM00987">
    <property type="entry name" value="UreE_C"/>
    <property type="match status" value="1"/>
</dbReference>
<evidence type="ECO:0000256" key="7">
    <source>
        <dbReference type="ARBA" id="ARBA00023204"/>
    </source>
</evidence>
<keyword evidence="1" id="KW-0004">4Fe-4S</keyword>
<keyword evidence="7" id="KW-0234">DNA repair</keyword>
<evidence type="ECO:0000259" key="8">
    <source>
        <dbReference type="SMART" id="SM00986"/>
    </source>
</evidence>
<evidence type="ECO:0000313" key="9">
    <source>
        <dbReference type="EMBL" id="MBR8464151.1"/>
    </source>
</evidence>
<feature type="domain" description="Uracil-DNA glycosylase-like" evidence="8">
    <location>
        <begin position="64"/>
        <end position="214"/>
    </location>
</feature>
<evidence type="ECO:0000256" key="4">
    <source>
        <dbReference type="ARBA" id="ARBA00022801"/>
    </source>
</evidence>
<keyword evidence="5" id="KW-0408">Iron</keyword>
<evidence type="ECO:0000256" key="5">
    <source>
        <dbReference type="ARBA" id="ARBA00023004"/>
    </source>
</evidence>
<keyword evidence="4" id="KW-0378">Hydrolase</keyword>
<sequence length="220" mass="25226">MRILNSNETLNELYFLKAIGYKFINTSFSNFKKISNFDSIYELNKQIKECSLCALKKTAKHSLVGSGNKNAKIMFITLSPSVSEDESGEFLQGNLGLKLRELIFNALNLEKDEFYISSILRCKSLADNSKNLECFNLCKPYIIDEIRLINPHVIVALGEQVFLNLYPQNSMSMNFESIRGSILKFRDSFLLPTYSNSWLMKNPSFESIFLDDLRKIKGLI</sequence>
<dbReference type="RefSeq" id="WP_212142112.1">
    <property type="nucleotide sequence ID" value="NZ_JAGSSW010000005.1"/>
</dbReference>
<comment type="caution">
    <text evidence="9">The sequence shown here is derived from an EMBL/GenBank/DDBJ whole genome shotgun (WGS) entry which is preliminary data.</text>
</comment>
<dbReference type="Proteomes" id="UP000682951">
    <property type="component" value="Unassembled WGS sequence"/>
</dbReference>
<evidence type="ECO:0000256" key="1">
    <source>
        <dbReference type="ARBA" id="ARBA00022485"/>
    </source>
</evidence>
<dbReference type="InterPro" id="IPR005122">
    <property type="entry name" value="Uracil-DNA_glycosylase-like"/>
</dbReference>
<dbReference type="SUPFAM" id="SSF52141">
    <property type="entry name" value="Uracil-DNA glycosylase-like"/>
    <property type="match status" value="1"/>
</dbReference>